<name>A0A385DD00_9ACTN</name>
<keyword evidence="2" id="KW-0472">Membrane</keyword>
<dbReference type="Proteomes" id="UP000259636">
    <property type="component" value="Chromosome"/>
</dbReference>
<feature type="region of interest" description="Disordered" evidence="1">
    <location>
        <begin position="157"/>
        <end position="190"/>
    </location>
</feature>
<reference evidence="3 4" key="1">
    <citation type="submission" date="2018-08" db="EMBL/GenBank/DDBJ databases">
        <authorList>
            <person name="Ferrada E.E."/>
            <person name="Latorre B.A."/>
        </authorList>
    </citation>
    <scope>NUCLEOTIDE SEQUENCE [LARGE SCALE GENOMIC DNA]</scope>
    <source>
        <strain evidence="3 4">VK-A60T</strain>
    </source>
</reference>
<feature type="transmembrane region" description="Helical" evidence="2">
    <location>
        <begin position="39"/>
        <end position="58"/>
    </location>
</feature>
<accession>A0A385DD00</accession>
<sequence length="217" mass="21817">MNRAALRALFGPSALLGALPVGAALTALGLGLTGGGRWLLLLGAAATAGALLLLAAVAESGNGSASLAPRPGRPTSYAPARVHGVRVVHAGSGRTLRDSDGRAQGTLFVFDLTVVPAGRSPYRVLVRHPLDVQGLAGRGKDGAPVTAVVAHDPEEPWRTVLPASPPPRERRRARELAAAPGPAAPPVTRTGLPAGAPLLVLGVLYAGVVVALVRAAG</sequence>
<dbReference type="AlphaFoldDB" id="A0A385DD00"/>
<feature type="transmembrane region" description="Helical" evidence="2">
    <location>
        <begin position="198"/>
        <end position="216"/>
    </location>
</feature>
<protein>
    <submittedName>
        <fullName evidence="3">Uncharacterized protein</fullName>
    </submittedName>
</protein>
<keyword evidence="2" id="KW-1133">Transmembrane helix</keyword>
<dbReference type="KEGG" id="sky:D0C37_17710"/>
<keyword evidence="2" id="KW-0812">Transmembrane</keyword>
<gene>
    <name evidence="3" type="ORF">D0C37_17710</name>
</gene>
<dbReference type="EMBL" id="CP031742">
    <property type="protein sequence ID" value="AXQ56246.1"/>
    <property type="molecule type" value="Genomic_DNA"/>
</dbReference>
<evidence type="ECO:0000256" key="1">
    <source>
        <dbReference type="SAM" id="MobiDB-lite"/>
    </source>
</evidence>
<evidence type="ECO:0000313" key="3">
    <source>
        <dbReference type="EMBL" id="AXQ56246.1"/>
    </source>
</evidence>
<dbReference type="RefSeq" id="WP_117349762.1">
    <property type="nucleotide sequence ID" value="NZ_CP031742.1"/>
</dbReference>
<proteinExistence type="predicted"/>
<organism evidence="3 4">
    <name type="scientific">Streptomyces koyangensis</name>
    <dbReference type="NCBI Taxonomy" id="188770"/>
    <lineage>
        <taxon>Bacteria</taxon>
        <taxon>Bacillati</taxon>
        <taxon>Actinomycetota</taxon>
        <taxon>Actinomycetes</taxon>
        <taxon>Kitasatosporales</taxon>
        <taxon>Streptomycetaceae</taxon>
        <taxon>Streptomyces</taxon>
        <taxon>Streptomyces aurantiacus group</taxon>
    </lineage>
</organism>
<dbReference type="GeneID" id="300116000"/>
<evidence type="ECO:0000313" key="4">
    <source>
        <dbReference type="Proteomes" id="UP000259636"/>
    </source>
</evidence>
<evidence type="ECO:0000256" key="2">
    <source>
        <dbReference type="SAM" id="Phobius"/>
    </source>
</evidence>